<dbReference type="RefSeq" id="XP_034254119.1">
    <property type="nucleotide sequence ID" value="XM_034398228.1"/>
</dbReference>
<evidence type="ECO:0000313" key="4">
    <source>
        <dbReference type="RefSeq" id="XP_034254119.1"/>
    </source>
</evidence>
<dbReference type="RefSeq" id="XP_034254118.1">
    <property type="nucleotide sequence ID" value="XM_034398227.1"/>
</dbReference>
<dbReference type="InterPro" id="IPR001810">
    <property type="entry name" value="F-box_dom"/>
</dbReference>
<dbReference type="PANTHER" id="PTHR38926">
    <property type="entry name" value="F-BOX DOMAIN CONTAINING PROTEIN, EXPRESSED"/>
    <property type="match status" value="1"/>
</dbReference>
<dbReference type="AlphaFoldDB" id="A0A6P9AEJ0"/>
<accession>A0A6P9AEJ0</accession>
<dbReference type="KEGG" id="tpal:117652962"/>
<evidence type="ECO:0000313" key="6">
    <source>
        <dbReference type="RefSeq" id="XP_034254121.1"/>
    </source>
</evidence>
<protein>
    <submittedName>
        <fullName evidence="3 4">Uncharacterized protein LOC117652962 isoform X1</fullName>
    </submittedName>
</protein>
<dbReference type="RefSeq" id="XP_034254121.1">
    <property type="nucleotide sequence ID" value="XM_034398230.1"/>
</dbReference>
<keyword evidence="2" id="KW-1185">Reference proteome</keyword>
<dbReference type="InterPro" id="IPR036047">
    <property type="entry name" value="F-box-like_dom_sf"/>
</dbReference>
<dbReference type="PANTHER" id="PTHR38926:SF5">
    <property type="entry name" value="F-BOX AND LEUCINE-RICH REPEAT PROTEIN 6"/>
    <property type="match status" value="1"/>
</dbReference>
<evidence type="ECO:0000313" key="3">
    <source>
        <dbReference type="RefSeq" id="XP_034254118.1"/>
    </source>
</evidence>
<organism evidence="6">
    <name type="scientific">Thrips palmi</name>
    <name type="common">Melon thrips</name>
    <dbReference type="NCBI Taxonomy" id="161013"/>
    <lineage>
        <taxon>Eukaryota</taxon>
        <taxon>Metazoa</taxon>
        <taxon>Ecdysozoa</taxon>
        <taxon>Arthropoda</taxon>
        <taxon>Hexapoda</taxon>
        <taxon>Insecta</taxon>
        <taxon>Pterygota</taxon>
        <taxon>Neoptera</taxon>
        <taxon>Paraneoptera</taxon>
        <taxon>Thysanoptera</taxon>
        <taxon>Terebrantia</taxon>
        <taxon>Thripoidea</taxon>
        <taxon>Thripidae</taxon>
        <taxon>Thrips</taxon>
    </lineage>
</organism>
<dbReference type="Gene3D" id="1.20.1280.50">
    <property type="match status" value="1"/>
</dbReference>
<gene>
    <name evidence="3 4 5 6" type="primary">LOC117652962</name>
</gene>
<dbReference type="PROSITE" id="PS50181">
    <property type="entry name" value="FBOX"/>
    <property type="match status" value="1"/>
</dbReference>
<reference evidence="3 4" key="1">
    <citation type="submission" date="2025-04" db="UniProtKB">
        <authorList>
            <consortium name="RefSeq"/>
        </authorList>
    </citation>
    <scope>IDENTIFICATION</scope>
    <source>
        <tissue evidence="3 4">Total insect</tissue>
    </source>
</reference>
<dbReference type="RefSeq" id="XP_034254120.1">
    <property type="nucleotide sequence ID" value="XM_034398229.1"/>
</dbReference>
<proteinExistence type="predicted"/>
<dbReference type="Proteomes" id="UP000515158">
    <property type="component" value="Unplaced"/>
</dbReference>
<sequence length="367" mass="41114">MTSAKDNGVVCEAGKDANVKSTNNEEEPEKKTVKCVAEMGDLPDELLLFIFSRVTDGPTLLTAVPLVCKRWRQVSSDPAAWRGVTVCVQANRVASSIERTVLTVAPVVGSLHVSLSESPPVSGGRPNNRFLRAIEKVVVCTELSLQCDPPRWLRKGYLELVWRSRNQLKRLSIVLDNKTKTELGHSPVDVLSQMPCLEELTVYVHKKFVYKSGELKDCFPNLKGIKVVEKPTGTRQHDLIKDLLVDSLVRAHFRPCFPPRPDLLTALEKCQKIESLYLNWEFTPVFKSLPALKDVTIDLTVEVPLQPEKVVQAFCSLYTPTVEKVHVLVEWCVFRCSWLVLVKSCQSGVRALKKRGFNGTITYAMVA</sequence>
<dbReference type="GeneID" id="117652962"/>
<evidence type="ECO:0000313" key="2">
    <source>
        <dbReference type="Proteomes" id="UP000515158"/>
    </source>
</evidence>
<name>A0A6P9AEJ0_THRPL</name>
<evidence type="ECO:0000313" key="5">
    <source>
        <dbReference type="RefSeq" id="XP_034254120.1"/>
    </source>
</evidence>
<dbReference type="Pfam" id="PF12937">
    <property type="entry name" value="F-box-like"/>
    <property type="match status" value="1"/>
</dbReference>
<dbReference type="OrthoDB" id="3181259at2759"/>
<dbReference type="SUPFAM" id="SSF81383">
    <property type="entry name" value="F-box domain"/>
    <property type="match status" value="1"/>
</dbReference>
<evidence type="ECO:0000259" key="1">
    <source>
        <dbReference type="PROSITE" id="PS50181"/>
    </source>
</evidence>
<feature type="domain" description="F-box" evidence="1">
    <location>
        <begin position="36"/>
        <end position="84"/>
    </location>
</feature>